<dbReference type="GO" id="GO:0003677">
    <property type="term" value="F:DNA binding"/>
    <property type="evidence" value="ECO:0007669"/>
    <property type="project" value="UniProtKB-KW"/>
</dbReference>
<dbReference type="PANTHER" id="PTHR46558:SF13">
    <property type="entry name" value="HTH-TYPE TRANSCRIPTIONAL REGULATOR IMMR"/>
    <property type="match status" value="1"/>
</dbReference>
<name>A0A1H3GRP2_9GAMM</name>
<dbReference type="PROSITE" id="PS50943">
    <property type="entry name" value="HTH_CROC1"/>
    <property type="match status" value="1"/>
</dbReference>
<dbReference type="SUPFAM" id="SSF47413">
    <property type="entry name" value="lambda repressor-like DNA-binding domains"/>
    <property type="match status" value="1"/>
</dbReference>
<accession>A0A1H3GRP2</accession>
<keyword evidence="1" id="KW-0238">DNA-binding</keyword>
<dbReference type="Gene3D" id="1.10.260.40">
    <property type="entry name" value="lambda repressor-like DNA-binding domains"/>
    <property type="match status" value="1"/>
</dbReference>
<organism evidence="3 4">
    <name type="scientific">Acinetobacter kyonggiensis</name>
    <dbReference type="NCBI Taxonomy" id="595670"/>
    <lineage>
        <taxon>Bacteria</taxon>
        <taxon>Pseudomonadati</taxon>
        <taxon>Pseudomonadota</taxon>
        <taxon>Gammaproteobacteria</taxon>
        <taxon>Moraxellales</taxon>
        <taxon>Moraxellaceae</taxon>
        <taxon>Acinetobacter</taxon>
    </lineage>
</organism>
<dbReference type="AlphaFoldDB" id="A0A1H3GRP2"/>
<dbReference type="Pfam" id="PF13560">
    <property type="entry name" value="HTH_31"/>
    <property type="match status" value="1"/>
</dbReference>
<feature type="domain" description="HTH cro/C1-type" evidence="2">
    <location>
        <begin position="17"/>
        <end position="73"/>
    </location>
</feature>
<sequence length="233" mass="26113">MAKQSDLETRAMIGRKLALARERSGMLQHEVAIELFGVAQKNRISEMENGKTLPDAELLQVMCSLYRVSVDWVLGFTINPELNETESVAGVLFNSVGDILSENLNAVAAQMSMLCAKHIASFPKALTLQLLENAKTVANQYLNQVDQGSELKFQQAMMDLIQTIKECEKDRAIQFNYLAKGLDDIFERDESDVQEKILLDLKKSRKTRFSQTTLPKSDCQDKQMDFLDGSGLG</sequence>
<evidence type="ECO:0000259" key="2">
    <source>
        <dbReference type="PROSITE" id="PS50943"/>
    </source>
</evidence>
<dbReference type="STRING" id="595670.SAMN05421643_10311"/>
<dbReference type="PANTHER" id="PTHR46558">
    <property type="entry name" value="TRACRIPTIONAL REGULATORY PROTEIN-RELATED-RELATED"/>
    <property type="match status" value="1"/>
</dbReference>
<protein>
    <recommendedName>
        <fullName evidence="2">HTH cro/C1-type domain-containing protein</fullName>
    </recommendedName>
</protein>
<gene>
    <name evidence="3" type="ORF">SAMN05421643_10311</name>
</gene>
<dbReference type="RefSeq" id="WP_092687599.1">
    <property type="nucleotide sequence ID" value="NZ_FNPK01000003.1"/>
</dbReference>
<proteinExistence type="predicted"/>
<evidence type="ECO:0000313" key="3">
    <source>
        <dbReference type="EMBL" id="SDY05777.1"/>
    </source>
</evidence>
<dbReference type="SMART" id="SM00530">
    <property type="entry name" value="HTH_XRE"/>
    <property type="match status" value="1"/>
</dbReference>
<evidence type="ECO:0000313" key="4">
    <source>
        <dbReference type="Proteomes" id="UP000199035"/>
    </source>
</evidence>
<dbReference type="Proteomes" id="UP000199035">
    <property type="component" value="Unassembled WGS sequence"/>
</dbReference>
<dbReference type="InterPro" id="IPR010982">
    <property type="entry name" value="Lambda_DNA-bd_dom_sf"/>
</dbReference>
<keyword evidence="4" id="KW-1185">Reference proteome</keyword>
<dbReference type="CDD" id="cd00093">
    <property type="entry name" value="HTH_XRE"/>
    <property type="match status" value="1"/>
</dbReference>
<evidence type="ECO:0000256" key="1">
    <source>
        <dbReference type="ARBA" id="ARBA00023125"/>
    </source>
</evidence>
<reference evidence="4" key="1">
    <citation type="submission" date="2016-10" db="EMBL/GenBank/DDBJ databases">
        <authorList>
            <person name="Varghese N."/>
            <person name="Submissions S."/>
        </authorList>
    </citation>
    <scope>NUCLEOTIDE SEQUENCE [LARGE SCALE GENOMIC DNA]</scope>
    <source>
        <strain evidence="4">ANC 5109</strain>
    </source>
</reference>
<dbReference type="InterPro" id="IPR001387">
    <property type="entry name" value="Cro/C1-type_HTH"/>
</dbReference>
<dbReference type="EMBL" id="FNPK01000003">
    <property type="protein sequence ID" value="SDY05777.1"/>
    <property type="molecule type" value="Genomic_DNA"/>
</dbReference>